<reference evidence="1 2" key="1">
    <citation type="submission" date="2019-11" db="EMBL/GenBank/DDBJ databases">
        <authorList>
            <person name="Holert J."/>
        </authorList>
    </citation>
    <scope>NUCLEOTIDE SEQUENCE [LARGE SCALE GENOMIC DNA]</scope>
    <source>
        <strain evidence="1">BC8_1</strain>
    </source>
</reference>
<protein>
    <submittedName>
        <fullName evidence="1">Uncharacterized protein</fullName>
    </submittedName>
</protein>
<dbReference type="Proteomes" id="UP000430146">
    <property type="component" value="Unassembled WGS sequence"/>
</dbReference>
<organism evidence="1 2">
    <name type="scientific">Mycolicibacterium vanbaalenii</name>
    <name type="common">Mycobacterium vanbaalenii</name>
    <dbReference type="NCBI Taxonomy" id="110539"/>
    <lineage>
        <taxon>Bacteria</taxon>
        <taxon>Bacillati</taxon>
        <taxon>Actinomycetota</taxon>
        <taxon>Actinomycetes</taxon>
        <taxon>Mycobacteriales</taxon>
        <taxon>Mycobacteriaceae</taxon>
        <taxon>Mycolicibacterium</taxon>
    </lineage>
</organism>
<evidence type="ECO:0000313" key="1">
    <source>
        <dbReference type="EMBL" id="CAA0129279.1"/>
    </source>
</evidence>
<keyword evidence="2" id="KW-1185">Reference proteome</keyword>
<evidence type="ECO:0000313" key="2">
    <source>
        <dbReference type="Proteomes" id="UP000430146"/>
    </source>
</evidence>
<name>A0A5S9R439_MYCVN</name>
<sequence>MALGFGGTGMTAPTTARHGAVCVCVRCCDNDAAREDTVYAAERDEARSARFGMSEMERARSCRHQVGRSGACRQCGEQLVTRDEA</sequence>
<dbReference type="EMBL" id="CACSIP010000035">
    <property type="protein sequence ID" value="CAA0129279.1"/>
    <property type="molecule type" value="Genomic_DNA"/>
</dbReference>
<accession>A0A5S9R439</accession>
<proteinExistence type="predicted"/>
<dbReference type="AlphaFoldDB" id="A0A5S9R439"/>
<gene>
    <name evidence="1" type="ORF">AELLOGFF_05505</name>
</gene>